<evidence type="ECO:0008006" key="4">
    <source>
        <dbReference type="Google" id="ProtNLM"/>
    </source>
</evidence>
<feature type="signal peptide" evidence="1">
    <location>
        <begin position="1"/>
        <end position="26"/>
    </location>
</feature>
<name>A0A933W7R1_UNCEI</name>
<comment type="caution">
    <text evidence="2">The sequence shown here is derived from an EMBL/GenBank/DDBJ whole genome shotgun (WGS) entry which is preliminary data.</text>
</comment>
<sequence length="426" mass="46040">MFTHKQRSIAVWLLALLLAAATAARADEPAAEAEEDDSVPAGLSYALEATASNHHVKGAWFTPDSSFDWSEGFARARVFYGFGKGAHVTAGGVVMRTQGTDYFGTQDENDGLLDQLALVVPNAGESGFGFTIGRQSFTLGDGFLIADGYYDHRAALWNIPLAFYDGVSANWTQGPHHATAFAFDVSPSFGDPGDPLEGFLAGGEFGWTPSEGNDLALGFVRMDETKTDRTPFAVTVRGSSTRGPWVIGGEFVFEGGSMGDVDLSGRGGHAEVVWTGEGRFKPTVKLQGFWFSGDDPATDTEDEGYDPWQFGWSDWSNWYVGDLLGSTVLTSSNMRTLLAQVGLTPREGTGFRVLAHRFDRVETEGDSPFAYEFDAVVDQELPHGLSAWVMGAYAMPLDAAKVEFGSENSMQLFAALSWKFSGKLAQ</sequence>
<evidence type="ECO:0000256" key="1">
    <source>
        <dbReference type="SAM" id="SignalP"/>
    </source>
</evidence>
<evidence type="ECO:0000313" key="3">
    <source>
        <dbReference type="Proteomes" id="UP000696931"/>
    </source>
</evidence>
<feature type="chain" id="PRO_5037359146" description="Alginate export domain-containing protein" evidence="1">
    <location>
        <begin position="27"/>
        <end position="426"/>
    </location>
</feature>
<organism evidence="2 3">
    <name type="scientific">Eiseniibacteriota bacterium</name>
    <dbReference type="NCBI Taxonomy" id="2212470"/>
    <lineage>
        <taxon>Bacteria</taxon>
        <taxon>Candidatus Eiseniibacteriota</taxon>
    </lineage>
</organism>
<reference evidence="2" key="1">
    <citation type="submission" date="2020-07" db="EMBL/GenBank/DDBJ databases">
        <title>Huge and variable diversity of episymbiotic CPR bacteria and DPANN archaea in groundwater ecosystems.</title>
        <authorList>
            <person name="He C.Y."/>
            <person name="Keren R."/>
            <person name="Whittaker M."/>
            <person name="Farag I.F."/>
            <person name="Doudna J."/>
            <person name="Cate J.H.D."/>
            <person name="Banfield J.F."/>
        </authorList>
    </citation>
    <scope>NUCLEOTIDE SEQUENCE</scope>
    <source>
        <strain evidence="2">NC_groundwater_1813_Pr3_B-0.1um_71_17</strain>
    </source>
</reference>
<protein>
    <recommendedName>
        <fullName evidence="4">Alginate export domain-containing protein</fullName>
    </recommendedName>
</protein>
<gene>
    <name evidence="2" type="ORF">HZA61_04430</name>
</gene>
<evidence type="ECO:0000313" key="2">
    <source>
        <dbReference type="EMBL" id="MBI5168717.1"/>
    </source>
</evidence>
<keyword evidence="1" id="KW-0732">Signal</keyword>
<proteinExistence type="predicted"/>
<dbReference type="EMBL" id="JACRIW010000033">
    <property type="protein sequence ID" value="MBI5168717.1"/>
    <property type="molecule type" value="Genomic_DNA"/>
</dbReference>
<dbReference type="AlphaFoldDB" id="A0A933W7R1"/>
<dbReference type="Proteomes" id="UP000696931">
    <property type="component" value="Unassembled WGS sequence"/>
</dbReference>
<accession>A0A933W7R1</accession>